<keyword evidence="5" id="KW-1185">Reference proteome</keyword>
<comment type="caution">
    <text evidence="4">The sequence shown here is derived from an EMBL/GenBank/DDBJ whole genome shotgun (WGS) entry which is preliminary data.</text>
</comment>
<keyword evidence="2" id="KW-0560">Oxidoreductase</keyword>
<evidence type="ECO:0000256" key="1">
    <source>
        <dbReference type="ARBA" id="ARBA00006484"/>
    </source>
</evidence>
<reference evidence="4 5" key="1">
    <citation type="submission" date="2018-07" db="EMBL/GenBank/DDBJ databases">
        <title>Erythrobacter nanhaiensis sp. nov., a novel member of the genus Erythrobacter isolated from the South China Sea.</title>
        <authorList>
            <person name="Chen X."/>
            <person name="Liu J."/>
        </authorList>
    </citation>
    <scope>NUCLEOTIDE SEQUENCE [LARGE SCALE GENOMIC DNA]</scope>
    <source>
        <strain evidence="4 5">S-5</strain>
    </source>
</reference>
<dbReference type="RefSeq" id="WP_115491525.1">
    <property type="nucleotide sequence ID" value="NZ_JACHWW010000001.1"/>
</dbReference>
<dbReference type="PRINTS" id="PR00080">
    <property type="entry name" value="SDRFAMILY"/>
</dbReference>
<proteinExistence type="inferred from homology"/>
<dbReference type="OrthoDB" id="9810734at2"/>
<dbReference type="InterPro" id="IPR036291">
    <property type="entry name" value="NAD(P)-bd_dom_sf"/>
</dbReference>
<dbReference type="GO" id="GO:0016491">
    <property type="term" value="F:oxidoreductase activity"/>
    <property type="evidence" value="ECO:0007669"/>
    <property type="project" value="UniProtKB-KW"/>
</dbReference>
<protein>
    <submittedName>
        <fullName evidence="4">SDR family NAD(P)-dependent oxidoreductase</fullName>
    </submittedName>
</protein>
<evidence type="ECO:0000313" key="4">
    <source>
        <dbReference type="EMBL" id="RDS77304.1"/>
    </source>
</evidence>
<dbReference type="AlphaFoldDB" id="A0A395LP39"/>
<gene>
    <name evidence="4" type="ORF">DL238_06535</name>
</gene>
<dbReference type="EMBL" id="QRBB01000001">
    <property type="protein sequence ID" value="RDS77304.1"/>
    <property type="molecule type" value="Genomic_DNA"/>
</dbReference>
<dbReference type="InterPro" id="IPR002347">
    <property type="entry name" value="SDR_fam"/>
</dbReference>
<evidence type="ECO:0000313" key="5">
    <source>
        <dbReference type="Proteomes" id="UP000254101"/>
    </source>
</evidence>
<dbReference type="PRINTS" id="PR00081">
    <property type="entry name" value="GDHRDH"/>
</dbReference>
<dbReference type="Proteomes" id="UP000254101">
    <property type="component" value="Unassembled WGS sequence"/>
</dbReference>
<comment type="similarity">
    <text evidence="1 3">Belongs to the short-chain dehydrogenases/reductases (SDR) family.</text>
</comment>
<sequence>MKIEGCTALVTGGNRGIGKGFVEELLEQGARKVYVASRKLEDAQEIADGDDRLEAVQLDVTSAEQVRAAAEKCTDVDLIVNNAGVFHLGQTLLGAEDEDSMRETMEVNFFGPVRMIRAFAPVLKANGGGAVINVLSAGGIVAVPSMGGYSPSKFAMRAAGDCLRPELAKQGTSLHALIVGSVDTRMAKHVTWMEQASPRDIGKAGIVAVEHGIEEHDTDPHAVSVRAFLARDPATLKASMARGLENPDGKR</sequence>
<name>A0A395LP39_9SPHN</name>
<dbReference type="SUPFAM" id="SSF51735">
    <property type="entry name" value="NAD(P)-binding Rossmann-fold domains"/>
    <property type="match status" value="1"/>
</dbReference>
<dbReference type="Pfam" id="PF00106">
    <property type="entry name" value="adh_short"/>
    <property type="match status" value="1"/>
</dbReference>
<dbReference type="GO" id="GO:0005829">
    <property type="term" value="C:cytosol"/>
    <property type="evidence" value="ECO:0007669"/>
    <property type="project" value="TreeGrafter"/>
</dbReference>
<dbReference type="PANTHER" id="PTHR43391">
    <property type="entry name" value="RETINOL DEHYDROGENASE-RELATED"/>
    <property type="match status" value="1"/>
</dbReference>
<dbReference type="PANTHER" id="PTHR43391:SF91">
    <property type="entry name" value="OS04G0390700 PROTEIN"/>
    <property type="match status" value="1"/>
</dbReference>
<dbReference type="Gene3D" id="3.40.50.720">
    <property type="entry name" value="NAD(P)-binding Rossmann-like Domain"/>
    <property type="match status" value="1"/>
</dbReference>
<dbReference type="NCBIfam" id="NF006118">
    <property type="entry name" value="PRK08264.1-4"/>
    <property type="match status" value="1"/>
</dbReference>
<organism evidence="4 5">
    <name type="scientific">Alteriqipengyuania lutimaris</name>
    <dbReference type="NCBI Taxonomy" id="1538146"/>
    <lineage>
        <taxon>Bacteria</taxon>
        <taxon>Pseudomonadati</taxon>
        <taxon>Pseudomonadota</taxon>
        <taxon>Alphaproteobacteria</taxon>
        <taxon>Sphingomonadales</taxon>
        <taxon>Erythrobacteraceae</taxon>
        <taxon>Alteriqipengyuania</taxon>
    </lineage>
</organism>
<evidence type="ECO:0000256" key="3">
    <source>
        <dbReference type="RuleBase" id="RU000363"/>
    </source>
</evidence>
<evidence type="ECO:0000256" key="2">
    <source>
        <dbReference type="ARBA" id="ARBA00023002"/>
    </source>
</evidence>
<accession>A0A395LP39</accession>